<sequence length="45" mass="5360">MYSFGKSFFQRVMILTLHLIISMHSLYKCTVAKVRNIIQHELLFT</sequence>
<gene>
    <name evidence="1" type="ORF">ACZ87_00102</name>
</gene>
<accession>A0A328TR63</accession>
<reference evidence="1" key="1">
    <citation type="submission" date="2018-04" db="EMBL/GenBank/DDBJ databases">
        <title>Genomes of the Obligate Erwinia dacicola and Facultative Enterobacter sp. OLF Endosymbionts of the Olive Fruit fly, Bactrocera oleae.</title>
        <authorList>
            <person name="Estes A.M."/>
            <person name="Hearn D.J."/>
            <person name="Agarwal S."/>
            <person name="Pierson E.A."/>
            <person name="Dunning-Hotopp J.C."/>
        </authorList>
    </citation>
    <scope>NUCLEOTIDE SEQUENCE [LARGE SCALE GENOMIC DNA]</scope>
    <source>
        <strain evidence="1">Oroville</strain>
    </source>
</reference>
<dbReference type="Proteomes" id="UP000244334">
    <property type="component" value="Unassembled WGS sequence"/>
</dbReference>
<organism evidence="1 2">
    <name type="scientific">Candidatus Erwinia dacicola</name>
    <dbReference type="NCBI Taxonomy" id="252393"/>
    <lineage>
        <taxon>Bacteria</taxon>
        <taxon>Pseudomonadati</taxon>
        <taxon>Pseudomonadota</taxon>
        <taxon>Gammaproteobacteria</taxon>
        <taxon>Enterobacterales</taxon>
        <taxon>Erwiniaceae</taxon>
        <taxon>Erwinia</taxon>
    </lineage>
</organism>
<comment type="caution">
    <text evidence="1">The sequence shown here is derived from an EMBL/GenBank/DDBJ whole genome shotgun (WGS) entry which is preliminary data.</text>
</comment>
<evidence type="ECO:0000313" key="1">
    <source>
        <dbReference type="EMBL" id="RAP73049.1"/>
    </source>
</evidence>
<name>A0A328TR63_9GAMM</name>
<protein>
    <submittedName>
        <fullName evidence="1">Uncharacterized protein</fullName>
    </submittedName>
</protein>
<dbReference type="EMBL" id="LJAM02000005">
    <property type="protein sequence ID" value="RAP73049.1"/>
    <property type="molecule type" value="Genomic_DNA"/>
</dbReference>
<proteinExistence type="predicted"/>
<dbReference type="AlphaFoldDB" id="A0A328TR63"/>
<evidence type="ECO:0000313" key="2">
    <source>
        <dbReference type="Proteomes" id="UP000244334"/>
    </source>
</evidence>
<keyword evidence="2" id="KW-1185">Reference proteome</keyword>